<feature type="compositionally biased region" description="Basic and acidic residues" evidence="1">
    <location>
        <begin position="106"/>
        <end position="116"/>
    </location>
</feature>
<evidence type="ECO:0000256" key="1">
    <source>
        <dbReference type="SAM" id="MobiDB-lite"/>
    </source>
</evidence>
<keyword evidence="3" id="KW-1185">Reference proteome</keyword>
<dbReference type="EMBL" id="FN653217">
    <property type="protein sequence ID" value="CBY13763.1"/>
    <property type="molecule type" value="Genomic_DNA"/>
</dbReference>
<dbReference type="AlphaFoldDB" id="E4XVP5"/>
<gene>
    <name evidence="2" type="ORF">GSOID_T00006691001</name>
</gene>
<sequence>MGTEQLIEYCQSQKFIEICCAKCRNLGRTISVDRPAHVAVFDEREFDFSKLEKPGGWLTWPWGRCELRANSCEKRRTVQCERDHFSKKTRRKAERSILRSPLSFSREDESSCDKALRPATTAPCPCSGS</sequence>
<accession>E4XVP5</accession>
<name>E4XVP5_OIKDI</name>
<dbReference type="Proteomes" id="UP000001307">
    <property type="component" value="Unassembled WGS sequence"/>
</dbReference>
<evidence type="ECO:0000313" key="2">
    <source>
        <dbReference type="EMBL" id="CBY13763.1"/>
    </source>
</evidence>
<organism evidence="2">
    <name type="scientific">Oikopleura dioica</name>
    <name type="common">Tunicate</name>
    <dbReference type="NCBI Taxonomy" id="34765"/>
    <lineage>
        <taxon>Eukaryota</taxon>
        <taxon>Metazoa</taxon>
        <taxon>Chordata</taxon>
        <taxon>Tunicata</taxon>
        <taxon>Appendicularia</taxon>
        <taxon>Copelata</taxon>
        <taxon>Oikopleuridae</taxon>
        <taxon>Oikopleura</taxon>
    </lineage>
</organism>
<dbReference type="InParanoid" id="E4XVP5"/>
<evidence type="ECO:0000313" key="3">
    <source>
        <dbReference type="Proteomes" id="UP000001307"/>
    </source>
</evidence>
<feature type="region of interest" description="Disordered" evidence="1">
    <location>
        <begin position="106"/>
        <end position="129"/>
    </location>
</feature>
<proteinExistence type="predicted"/>
<protein>
    <submittedName>
        <fullName evidence="2">Uncharacterized protein</fullName>
    </submittedName>
</protein>
<reference evidence="2" key="1">
    <citation type="journal article" date="2010" name="Science">
        <title>Plasticity of animal genome architecture unmasked by rapid evolution of a pelagic tunicate.</title>
        <authorList>
            <person name="Denoeud F."/>
            <person name="Henriet S."/>
            <person name="Mungpakdee S."/>
            <person name="Aury J.M."/>
            <person name="Da Silva C."/>
            <person name="Brinkmann H."/>
            <person name="Mikhaleva J."/>
            <person name="Olsen L.C."/>
            <person name="Jubin C."/>
            <person name="Canestro C."/>
            <person name="Bouquet J.M."/>
            <person name="Danks G."/>
            <person name="Poulain J."/>
            <person name="Campsteijn C."/>
            <person name="Adamski M."/>
            <person name="Cross I."/>
            <person name="Yadetie F."/>
            <person name="Muffato M."/>
            <person name="Louis A."/>
            <person name="Butcher S."/>
            <person name="Tsagkogeorga G."/>
            <person name="Konrad A."/>
            <person name="Singh S."/>
            <person name="Jensen M.F."/>
            <person name="Cong E.H."/>
            <person name="Eikeseth-Otteraa H."/>
            <person name="Noel B."/>
            <person name="Anthouard V."/>
            <person name="Porcel B.M."/>
            <person name="Kachouri-Lafond R."/>
            <person name="Nishino A."/>
            <person name="Ugolini M."/>
            <person name="Chourrout P."/>
            <person name="Nishida H."/>
            <person name="Aasland R."/>
            <person name="Huzurbazar S."/>
            <person name="Westhof E."/>
            <person name="Delsuc F."/>
            <person name="Lehrach H."/>
            <person name="Reinhardt R."/>
            <person name="Weissenbach J."/>
            <person name="Roy S.W."/>
            <person name="Artiguenave F."/>
            <person name="Postlethwait J.H."/>
            <person name="Manak J.R."/>
            <person name="Thompson E.M."/>
            <person name="Jaillon O."/>
            <person name="Du Pasquier L."/>
            <person name="Boudinot P."/>
            <person name="Liberles D.A."/>
            <person name="Volff J.N."/>
            <person name="Philippe H."/>
            <person name="Lenhard B."/>
            <person name="Roest Crollius H."/>
            <person name="Wincker P."/>
            <person name="Chourrout D."/>
        </authorList>
    </citation>
    <scope>NUCLEOTIDE SEQUENCE [LARGE SCALE GENOMIC DNA]</scope>
</reference>